<dbReference type="EMBL" id="FNFI01000018">
    <property type="protein sequence ID" value="SDK77185.1"/>
    <property type="molecule type" value="Genomic_DNA"/>
</dbReference>
<dbReference type="Proteomes" id="UP000242700">
    <property type="component" value="Unassembled WGS sequence"/>
</dbReference>
<dbReference type="PANTHER" id="PTHR43844">
    <property type="entry name" value="METHIONINE SYNTHASE"/>
    <property type="match status" value="1"/>
</dbReference>
<dbReference type="CDD" id="cd03311">
    <property type="entry name" value="CIMS_C_terminal_like"/>
    <property type="match status" value="1"/>
</dbReference>
<organism evidence="2 3">
    <name type="scientific">Jeotgalicoccus aerolatus</name>
    <dbReference type="NCBI Taxonomy" id="709510"/>
    <lineage>
        <taxon>Bacteria</taxon>
        <taxon>Bacillati</taxon>
        <taxon>Bacillota</taxon>
        <taxon>Bacilli</taxon>
        <taxon>Bacillales</taxon>
        <taxon>Staphylococcaceae</taxon>
        <taxon>Jeotgalicoccus</taxon>
    </lineage>
</organism>
<reference evidence="3" key="1">
    <citation type="submission" date="2016-10" db="EMBL/GenBank/DDBJ databases">
        <authorList>
            <person name="Varghese N."/>
            <person name="Submissions S."/>
        </authorList>
    </citation>
    <scope>NUCLEOTIDE SEQUENCE [LARGE SCALE GENOMIC DNA]</scope>
    <source>
        <strain evidence="3">CGMCC 1.8911</strain>
    </source>
</reference>
<dbReference type="InterPro" id="IPR038071">
    <property type="entry name" value="UROD/MetE-like_sf"/>
</dbReference>
<evidence type="ECO:0000313" key="3">
    <source>
        <dbReference type="Proteomes" id="UP000242700"/>
    </source>
</evidence>
<sequence length="366" mass="41983">MTETINQAPFKADHVGSLLRPKRIHDARQAYKDEEITYDELFKIETEEIEKIVDKQIEVGLKAVTDGEFRRRFWHTDFMEHLGGFEGYVPESGYSFVGEETEAYNVRNIGQISFDKTHPHVKEFKLFKEIVGDRAVAKQTIPSPNQFFNAGVRNLDIYPDIEKYADDLIKAYQDTILAFYDAGCRYLQFDDVYIAGLNAEEIPFNDSGYDREELIDLALRVVNGVLEVKPEDLVVTTHLCRGNYRSKWAFEGSYAKIAPVLFKKENVDGFFLEYDDDRSGDFKPLDEIPNGGAAVVLGLFTSKHGELEDKALIKERIEEAAQYVPKEQLRLSPQCGFASTHHGNILTEDEQWEKLRYIVQLADELL</sequence>
<dbReference type="OrthoDB" id="6430685at2"/>
<dbReference type="GO" id="GO:0008270">
    <property type="term" value="F:zinc ion binding"/>
    <property type="evidence" value="ECO:0007669"/>
    <property type="project" value="InterPro"/>
</dbReference>
<dbReference type="GO" id="GO:0003871">
    <property type="term" value="F:5-methyltetrahydropteroyltriglutamate-homocysteine S-methyltransferase activity"/>
    <property type="evidence" value="ECO:0007669"/>
    <property type="project" value="InterPro"/>
</dbReference>
<name>A0A1G9EME2_9STAP</name>
<dbReference type="RefSeq" id="WP_092600151.1">
    <property type="nucleotide sequence ID" value="NZ_FNFI01000018.1"/>
</dbReference>
<dbReference type="Pfam" id="PF01717">
    <property type="entry name" value="Meth_synt_2"/>
    <property type="match status" value="1"/>
</dbReference>
<dbReference type="GO" id="GO:0009086">
    <property type="term" value="P:methionine biosynthetic process"/>
    <property type="evidence" value="ECO:0007669"/>
    <property type="project" value="InterPro"/>
</dbReference>
<dbReference type="AlphaFoldDB" id="A0A1G9EME2"/>
<dbReference type="Gene3D" id="3.20.20.210">
    <property type="match status" value="1"/>
</dbReference>
<accession>A0A1G9EME2</accession>
<dbReference type="NCBIfam" id="NF005085">
    <property type="entry name" value="PRK06520.1"/>
    <property type="match status" value="1"/>
</dbReference>
<proteinExistence type="predicted"/>
<feature type="domain" description="Cobalamin-independent methionine synthase MetE C-terminal/archaeal" evidence="1">
    <location>
        <begin position="15"/>
        <end position="342"/>
    </location>
</feature>
<dbReference type="PANTHER" id="PTHR43844:SF1">
    <property type="entry name" value="METHIONINE SYNTHASE"/>
    <property type="match status" value="1"/>
</dbReference>
<dbReference type="SUPFAM" id="SSF51726">
    <property type="entry name" value="UROD/MetE-like"/>
    <property type="match status" value="1"/>
</dbReference>
<gene>
    <name evidence="2" type="ORF">SAMN05216187_11820</name>
</gene>
<dbReference type="STRING" id="586411.SAMN05216187_11820"/>
<evidence type="ECO:0000313" key="2">
    <source>
        <dbReference type="EMBL" id="SDK77185.1"/>
    </source>
</evidence>
<protein>
    <submittedName>
        <fullName evidence="2">Methionine synthase II (Cobalamin-independent)</fullName>
    </submittedName>
</protein>
<evidence type="ECO:0000259" key="1">
    <source>
        <dbReference type="Pfam" id="PF01717"/>
    </source>
</evidence>
<dbReference type="InterPro" id="IPR002629">
    <property type="entry name" value="Met_Synth_C/arc"/>
</dbReference>